<dbReference type="FunFam" id="3.30.360.10:FF:000004">
    <property type="entry name" value="4-hydroxy-tetrahydrodipicolinate reductase"/>
    <property type="match status" value="1"/>
</dbReference>
<dbReference type="InterPro" id="IPR023940">
    <property type="entry name" value="DHDPR_bac"/>
</dbReference>
<evidence type="ECO:0000259" key="15">
    <source>
        <dbReference type="Pfam" id="PF01113"/>
    </source>
</evidence>
<evidence type="ECO:0000256" key="2">
    <source>
        <dbReference type="ARBA" id="ARBA00006642"/>
    </source>
</evidence>
<keyword evidence="5 14" id="KW-0521">NADP</keyword>
<dbReference type="Gene3D" id="3.30.360.10">
    <property type="entry name" value="Dihydrodipicolinate Reductase, domain 2"/>
    <property type="match status" value="1"/>
</dbReference>
<evidence type="ECO:0000256" key="13">
    <source>
        <dbReference type="ARBA" id="ARBA00049396"/>
    </source>
</evidence>
<evidence type="ECO:0000313" key="17">
    <source>
        <dbReference type="EMBL" id="CCJ56386.1"/>
    </source>
</evidence>
<evidence type="ECO:0000256" key="1">
    <source>
        <dbReference type="ARBA" id="ARBA00004496"/>
    </source>
</evidence>
<dbReference type="PANTHER" id="PTHR20836:SF0">
    <property type="entry name" value="4-HYDROXY-TETRAHYDRODIPICOLINATE REDUCTASE 1, CHLOROPLASTIC-RELATED"/>
    <property type="match status" value="1"/>
</dbReference>
<dbReference type="GO" id="GO:0008839">
    <property type="term" value="F:4-hydroxy-tetrahydrodipicolinate reductase"/>
    <property type="evidence" value="ECO:0007669"/>
    <property type="project" value="UniProtKB-UniRule"/>
</dbReference>
<dbReference type="OrthoDB" id="9790352at2"/>
<protein>
    <recommendedName>
        <fullName evidence="11 14">4-hydroxy-tetrahydrodipicolinate reductase</fullName>
        <shortName evidence="14">HTPA reductase</shortName>
        <ecNumber evidence="11 14">1.17.1.8</ecNumber>
    </recommendedName>
</protein>
<keyword evidence="4 14" id="KW-0028">Amino-acid biosynthesis</keyword>
<dbReference type="Gene3D" id="3.40.50.720">
    <property type="entry name" value="NAD(P)-binding Rossmann-like Domain"/>
    <property type="match status" value="1"/>
</dbReference>
<dbReference type="PANTHER" id="PTHR20836">
    <property type="entry name" value="DIHYDRODIPICOLINATE REDUCTASE"/>
    <property type="match status" value="1"/>
</dbReference>
<feature type="binding site" evidence="14">
    <location>
        <begin position="101"/>
        <end position="103"/>
    </location>
    <ligand>
        <name>NAD(+)</name>
        <dbReference type="ChEBI" id="CHEBI:57540"/>
    </ligand>
</feature>
<keyword evidence="6 14" id="KW-0220">Diaminopimelate biosynthesis</keyword>
<comment type="similarity">
    <text evidence="2 14">Belongs to the DapB family.</text>
</comment>
<evidence type="ECO:0000256" key="10">
    <source>
        <dbReference type="ARBA" id="ARBA00037922"/>
    </source>
</evidence>
<comment type="catalytic activity">
    <reaction evidence="12 14">
        <text>(S)-2,3,4,5-tetrahydrodipicolinate + NADP(+) + H2O = (2S,4S)-4-hydroxy-2,3,4,5-tetrahydrodipicolinate + NADPH + H(+)</text>
        <dbReference type="Rhea" id="RHEA:35331"/>
        <dbReference type="ChEBI" id="CHEBI:15377"/>
        <dbReference type="ChEBI" id="CHEBI:15378"/>
        <dbReference type="ChEBI" id="CHEBI:16845"/>
        <dbReference type="ChEBI" id="CHEBI:57783"/>
        <dbReference type="ChEBI" id="CHEBI:58349"/>
        <dbReference type="ChEBI" id="CHEBI:67139"/>
        <dbReference type="EC" id="1.17.1.8"/>
    </reaction>
</comment>
<evidence type="ECO:0000256" key="11">
    <source>
        <dbReference type="ARBA" id="ARBA00038983"/>
    </source>
</evidence>
<dbReference type="Proteomes" id="UP000007564">
    <property type="component" value="Chromosome"/>
</dbReference>
<keyword evidence="9 14" id="KW-0457">Lysine biosynthesis</keyword>
<dbReference type="GO" id="GO:0005829">
    <property type="term" value="C:cytosol"/>
    <property type="evidence" value="ECO:0007669"/>
    <property type="project" value="TreeGrafter"/>
</dbReference>
<evidence type="ECO:0000256" key="3">
    <source>
        <dbReference type="ARBA" id="ARBA00022490"/>
    </source>
</evidence>
<keyword evidence="8 14" id="KW-0520">NAD</keyword>
<dbReference type="HAMAP" id="MF_00102">
    <property type="entry name" value="DapB"/>
    <property type="match status" value="1"/>
</dbReference>
<dbReference type="PROSITE" id="PS01298">
    <property type="entry name" value="DAPB"/>
    <property type="match status" value="1"/>
</dbReference>
<dbReference type="Pfam" id="PF01113">
    <property type="entry name" value="DapB_N"/>
    <property type="match status" value="1"/>
</dbReference>
<dbReference type="InterPro" id="IPR022663">
    <property type="entry name" value="DapB_C"/>
</dbReference>
<gene>
    <name evidence="14 17" type="primary">dapB</name>
    <name evidence="17" type="ORF">BN112_4472</name>
</gene>
<name>A0A0C6P9T4_BORBO</name>
<evidence type="ECO:0000256" key="4">
    <source>
        <dbReference type="ARBA" id="ARBA00022605"/>
    </source>
</evidence>
<evidence type="ECO:0000313" key="18">
    <source>
        <dbReference type="Proteomes" id="UP000007564"/>
    </source>
</evidence>
<dbReference type="CDD" id="cd02274">
    <property type="entry name" value="DHDPR_N"/>
    <property type="match status" value="1"/>
</dbReference>
<comment type="function">
    <text evidence="14">Catalyzes the conversion of 4-hydroxy-tetrahydrodipicolinate (HTPA) to tetrahydrodipicolinate.</text>
</comment>
<comment type="subcellular location">
    <subcellularLocation>
        <location evidence="1 14">Cytoplasm</location>
    </subcellularLocation>
</comment>
<dbReference type="Pfam" id="PF05173">
    <property type="entry name" value="DapB_C"/>
    <property type="match status" value="1"/>
</dbReference>
<dbReference type="HOGENOM" id="CLU_047479_2_1_4"/>
<dbReference type="InterPro" id="IPR022664">
    <property type="entry name" value="DapB_N_CS"/>
</dbReference>
<feature type="binding site" evidence="14">
    <location>
        <position position="40"/>
    </location>
    <ligand>
        <name>NADP(+)</name>
        <dbReference type="ChEBI" id="CHEBI:58349"/>
    </ligand>
</feature>
<feature type="active site" description="Proton donor" evidence="14">
    <location>
        <position position="162"/>
    </location>
</feature>
<feature type="binding site" evidence="14">
    <location>
        <begin position="125"/>
        <end position="128"/>
    </location>
    <ligand>
        <name>NAD(+)</name>
        <dbReference type="ChEBI" id="CHEBI:57540"/>
    </ligand>
</feature>
<accession>A0A0C6P9T4</accession>
<dbReference type="AlphaFoldDB" id="A0A0C6P9T4"/>
<evidence type="ECO:0000256" key="6">
    <source>
        <dbReference type="ARBA" id="ARBA00022915"/>
    </source>
</evidence>
<dbReference type="PIRSF" id="PIRSF000161">
    <property type="entry name" value="DHPR"/>
    <property type="match status" value="1"/>
</dbReference>
<dbReference type="UniPathway" id="UPA00034">
    <property type="reaction ID" value="UER00018"/>
</dbReference>
<feature type="binding site" evidence="14">
    <location>
        <position position="159"/>
    </location>
    <ligand>
        <name>(S)-2,3,4,5-tetrahydrodipicolinate</name>
        <dbReference type="ChEBI" id="CHEBI:16845"/>
    </ligand>
</feature>
<evidence type="ECO:0000259" key="16">
    <source>
        <dbReference type="Pfam" id="PF05173"/>
    </source>
</evidence>
<evidence type="ECO:0000256" key="12">
    <source>
        <dbReference type="ARBA" id="ARBA00049080"/>
    </source>
</evidence>
<dbReference type="SUPFAM" id="SSF55347">
    <property type="entry name" value="Glyceraldehyde-3-phosphate dehydrogenase-like, C-terminal domain"/>
    <property type="match status" value="1"/>
</dbReference>
<dbReference type="GO" id="GO:0009089">
    <property type="term" value="P:lysine biosynthetic process via diaminopimelate"/>
    <property type="evidence" value="ECO:0007669"/>
    <property type="project" value="UniProtKB-UniRule"/>
</dbReference>
<dbReference type="GO" id="GO:0050661">
    <property type="term" value="F:NADP binding"/>
    <property type="evidence" value="ECO:0007669"/>
    <property type="project" value="UniProtKB-UniRule"/>
</dbReference>
<dbReference type="GO" id="GO:0051287">
    <property type="term" value="F:NAD binding"/>
    <property type="evidence" value="ECO:0007669"/>
    <property type="project" value="UniProtKB-UniRule"/>
</dbReference>
<evidence type="ECO:0000256" key="8">
    <source>
        <dbReference type="ARBA" id="ARBA00023027"/>
    </source>
</evidence>
<comment type="subunit">
    <text evidence="14">Homotetramer.</text>
</comment>
<dbReference type="InterPro" id="IPR000846">
    <property type="entry name" value="DapB_N"/>
</dbReference>
<comment type="caution">
    <text evidence="14">Was originally thought to be a dihydrodipicolinate reductase (DHDPR), catalyzing the conversion of dihydrodipicolinate to tetrahydrodipicolinate. However, it was shown in E.coli that the substrate of the enzymatic reaction is not dihydrodipicolinate (DHDP) but in fact (2S,4S)-4-hydroxy-2,3,4,5-tetrahydrodipicolinic acid (HTPA), the product released by the DapA-catalyzed reaction.</text>
</comment>
<organism evidence="17 18">
    <name type="scientific">Bordetella bronchiseptica 253</name>
    <dbReference type="NCBI Taxonomy" id="568707"/>
    <lineage>
        <taxon>Bacteria</taxon>
        <taxon>Pseudomonadati</taxon>
        <taxon>Pseudomonadota</taxon>
        <taxon>Betaproteobacteria</taxon>
        <taxon>Burkholderiales</taxon>
        <taxon>Alcaligenaceae</taxon>
        <taxon>Bordetella</taxon>
    </lineage>
</organism>
<proteinExistence type="inferred from homology"/>
<dbReference type="SUPFAM" id="SSF51735">
    <property type="entry name" value="NAD(P)-binding Rossmann-fold domains"/>
    <property type="match status" value="1"/>
</dbReference>
<comment type="pathway">
    <text evidence="10 14">Amino-acid biosynthesis; L-lysine biosynthesis via DAP pathway; (S)-tetrahydrodipicolinate from L-aspartate: step 4/4.</text>
</comment>
<comment type="catalytic activity">
    <reaction evidence="13 14">
        <text>(S)-2,3,4,5-tetrahydrodipicolinate + NAD(+) + H2O = (2S,4S)-4-hydroxy-2,3,4,5-tetrahydrodipicolinate + NADH + H(+)</text>
        <dbReference type="Rhea" id="RHEA:35323"/>
        <dbReference type="ChEBI" id="CHEBI:15377"/>
        <dbReference type="ChEBI" id="CHEBI:15378"/>
        <dbReference type="ChEBI" id="CHEBI:16845"/>
        <dbReference type="ChEBI" id="CHEBI:57540"/>
        <dbReference type="ChEBI" id="CHEBI:57945"/>
        <dbReference type="ChEBI" id="CHEBI:67139"/>
        <dbReference type="EC" id="1.17.1.8"/>
    </reaction>
</comment>
<dbReference type="FunFam" id="3.40.50.720:FF:000048">
    <property type="entry name" value="4-hydroxy-tetrahydrodipicolinate reductase"/>
    <property type="match status" value="1"/>
</dbReference>
<evidence type="ECO:0000256" key="7">
    <source>
        <dbReference type="ARBA" id="ARBA00023002"/>
    </source>
</evidence>
<dbReference type="InterPro" id="IPR036291">
    <property type="entry name" value="NAD(P)-bd_dom_sf"/>
</dbReference>
<dbReference type="NCBIfam" id="TIGR00036">
    <property type="entry name" value="dapB"/>
    <property type="match status" value="1"/>
</dbReference>
<dbReference type="KEGG" id="bbh:BN112_4472"/>
<feature type="domain" description="Dihydrodipicolinate reductase C-terminal" evidence="16">
    <location>
        <begin position="131"/>
        <end position="267"/>
    </location>
</feature>
<evidence type="ECO:0000256" key="14">
    <source>
        <dbReference type="HAMAP-Rule" id="MF_00102"/>
    </source>
</evidence>
<sequence>MTQATPQRIAIAGASGRMGQMLIEAVLDTEGVELAVALDRTGSPSIGQDAGAALGRPCGVTITDQLDALAQADCLIDFTRPEGTLQHLQACLRHDVKMVIGTTGFDSSGRAEIEVAAQKIAIVFAPNMSVGVNATLKLLDMAARILNSGYDVEIFEAHHRNKVDAPSGTALIMGETVASAWDVALPDVATWTRHGDTGVRKPGTIGFSVVRGGDIVGDHTVFFCGTGERIEISHRSSSRATYAQGAVRAARFLARQDNGLYDMQAVLGL</sequence>
<feature type="binding site" evidence="14">
    <location>
        <begin position="168"/>
        <end position="169"/>
    </location>
    <ligand>
        <name>(S)-2,3,4,5-tetrahydrodipicolinate</name>
        <dbReference type="ChEBI" id="CHEBI:16845"/>
    </ligand>
</feature>
<dbReference type="GO" id="GO:0019877">
    <property type="term" value="P:diaminopimelate biosynthetic process"/>
    <property type="evidence" value="ECO:0007669"/>
    <property type="project" value="UniProtKB-UniRule"/>
</dbReference>
<evidence type="ECO:0000256" key="5">
    <source>
        <dbReference type="ARBA" id="ARBA00022857"/>
    </source>
</evidence>
<feature type="binding site" evidence="14">
    <location>
        <begin position="13"/>
        <end position="18"/>
    </location>
    <ligand>
        <name>NAD(+)</name>
        <dbReference type="ChEBI" id="CHEBI:57540"/>
    </ligand>
</feature>
<keyword evidence="7 14" id="KW-0560">Oxidoreductase</keyword>
<keyword evidence="3 14" id="KW-0963">Cytoplasm</keyword>
<dbReference type="EMBL" id="HE965806">
    <property type="protein sequence ID" value="CCJ56386.1"/>
    <property type="molecule type" value="Genomic_DNA"/>
</dbReference>
<reference evidence="17 18" key="1">
    <citation type="journal article" date="2012" name="BMC Genomics">
        <title>Comparative genomics of the classical Bordetella subspecies: the evolution and exchange of virulence-associated diversity amongst closely related pathogens.</title>
        <authorList>
            <person name="Park J."/>
            <person name="Zhang Y."/>
            <person name="Buboltz A.M."/>
            <person name="Zhang X."/>
            <person name="Schuster S.C."/>
            <person name="Ahuja U."/>
            <person name="Liu M."/>
            <person name="Miller J.F."/>
            <person name="Sebaihia M."/>
            <person name="Bentley S.D."/>
            <person name="Parkhill J."/>
            <person name="Harvill E.T."/>
        </authorList>
    </citation>
    <scope>NUCLEOTIDE SEQUENCE [LARGE SCALE GENOMIC DNA]</scope>
    <source>
        <strain evidence="17 18">253</strain>
    </source>
</reference>
<feature type="active site" description="Proton donor/acceptor" evidence="14">
    <location>
        <position position="158"/>
    </location>
</feature>
<dbReference type="GO" id="GO:0016726">
    <property type="term" value="F:oxidoreductase activity, acting on CH or CH2 groups, NAD or NADP as acceptor"/>
    <property type="evidence" value="ECO:0007669"/>
    <property type="project" value="UniProtKB-UniRule"/>
</dbReference>
<feature type="binding site" evidence="14">
    <location>
        <position position="39"/>
    </location>
    <ligand>
        <name>NAD(+)</name>
        <dbReference type="ChEBI" id="CHEBI:57540"/>
    </ligand>
</feature>
<dbReference type="RefSeq" id="WP_015065058.1">
    <property type="nucleotide sequence ID" value="NC_019382.1"/>
</dbReference>
<evidence type="ECO:0000256" key="9">
    <source>
        <dbReference type="ARBA" id="ARBA00023154"/>
    </source>
</evidence>
<dbReference type="EC" id="1.17.1.8" evidence="11 14"/>
<feature type="domain" description="Dihydrodipicolinate reductase N-terminal" evidence="15">
    <location>
        <begin position="8"/>
        <end position="128"/>
    </location>
</feature>